<accession>A0A438D549</accession>
<dbReference type="Proteomes" id="UP000288805">
    <property type="component" value="Unassembled WGS sequence"/>
</dbReference>
<dbReference type="AlphaFoldDB" id="A0A438D549"/>
<sequence>MPDRPFLEEEIYNTVLHLNKEKGAFVDGRQILDVVLVANELMDEKKGLREEEVVLKINFEKAYDHVSRVLVHGNAKGWVKAYRGLR</sequence>
<organism evidence="1 2">
    <name type="scientific">Vitis vinifera</name>
    <name type="common">Grape</name>
    <dbReference type="NCBI Taxonomy" id="29760"/>
    <lineage>
        <taxon>Eukaryota</taxon>
        <taxon>Viridiplantae</taxon>
        <taxon>Streptophyta</taxon>
        <taxon>Embryophyta</taxon>
        <taxon>Tracheophyta</taxon>
        <taxon>Spermatophyta</taxon>
        <taxon>Magnoliopsida</taxon>
        <taxon>eudicotyledons</taxon>
        <taxon>Gunneridae</taxon>
        <taxon>Pentapetalae</taxon>
        <taxon>rosids</taxon>
        <taxon>Vitales</taxon>
        <taxon>Vitaceae</taxon>
        <taxon>Viteae</taxon>
        <taxon>Vitis</taxon>
    </lineage>
</organism>
<protein>
    <recommendedName>
        <fullName evidence="3">Reverse transcriptase domain-containing protein</fullName>
    </recommendedName>
</protein>
<evidence type="ECO:0000313" key="2">
    <source>
        <dbReference type="Proteomes" id="UP000288805"/>
    </source>
</evidence>
<proteinExistence type="predicted"/>
<dbReference type="EMBL" id="QGNW01001792">
    <property type="protein sequence ID" value="RVW30583.1"/>
    <property type="molecule type" value="Genomic_DNA"/>
</dbReference>
<gene>
    <name evidence="1" type="ORF">CK203_086068</name>
</gene>
<reference evidence="1 2" key="1">
    <citation type="journal article" date="2018" name="PLoS Genet.">
        <title>Population sequencing reveals clonal diversity and ancestral inbreeding in the grapevine cultivar Chardonnay.</title>
        <authorList>
            <person name="Roach M.J."/>
            <person name="Johnson D.L."/>
            <person name="Bohlmann J."/>
            <person name="van Vuuren H.J."/>
            <person name="Jones S.J."/>
            <person name="Pretorius I.S."/>
            <person name="Schmidt S.A."/>
            <person name="Borneman A.R."/>
        </authorList>
    </citation>
    <scope>NUCLEOTIDE SEQUENCE [LARGE SCALE GENOMIC DNA]</scope>
    <source>
        <strain evidence="2">cv. Chardonnay</strain>
        <tissue evidence="1">Leaf</tissue>
    </source>
</reference>
<evidence type="ECO:0008006" key="3">
    <source>
        <dbReference type="Google" id="ProtNLM"/>
    </source>
</evidence>
<name>A0A438D549_VITVI</name>
<evidence type="ECO:0000313" key="1">
    <source>
        <dbReference type="EMBL" id="RVW30583.1"/>
    </source>
</evidence>
<comment type="caution">
    <text evidence="1">The sequence shown here is derived from an EMBL/GenBank/DDBJ whole genome shotgun (WGS) entry which is preliminary data.</text>
</comment>